<dbReference type="AlphaFoldDB" id="A0A8R7UNA4"/>
<name>A0A8R7UNA4_TRIUA</name>
<dbReference type="Gramene" id="TuG1812G0600000656.01.T01">
    <property type="protein sequence ID" value="TuG1812G0600000656.01.T01"/>
    <property type="gene ID" value="TuG1812G0600000656.01"/>
</dbReference>
<sequence>MAVLKRTQETPLILMRAPLRRFTRRCSPCCAALLLLHHPQVLLVLLVRRLVHHRTLRQDRRTGTLVGFGPRRHDSQRLWELDWLRLPSAASSSQSDITTPFASAATSTTSFTQWHHRLGHICGSRLSSLVRSGVLGSVSGNSSLTCMGCKLGKQIQLPYPSSNSISQRAFELVHSDVWGPASFVSTWFPC</sequence>
<dbReference type="InterPro" id="IPR025724">
    <property type="entry name" value="GAG-pre-integrase_dom"/>
</dbReference>
<reference evidence="2" key="2">
    <citation type="submission" date="2018-03" db="EMBL/GenBank/DDBJ databases">
        <title>The Triticum urartu genome reveals the dynamic nature of wheat genome evolution.</title>
        <authorList>
            <person name="Ling H."/>
            <person name="Ma B."/>
            <person name="Shi X."/>
            <person name="Liu H."/>
            <person name="Dong L."/>
            <person name="Sun H."/>
            <person name="Cao Y."/>
            <person name="Gao Q."/>
            <person name="Zheng S."/>
            <person name="Li Y."/>
            <person name="Yu Y."/>
            <person name="Du H."/>
            <person name="Qi M."/>
            <person name="Li Y."/>
            <person name="Yu H."/>
            <person name="Cui Y."/>
            <person name="Wang N."/>
            <person name="Chen C."/>
            <person name="Wu H."/>
            <person name="Zhao Y."/>
            <person name="Zhang J."/>
            <person name="Li Y."/>
            <person name="Zhou W."/>
            <person name="Zhang B."/>
            <person name="Hu W."/>
            <person name="Eijk M."/>
            <person name="Tang J."/>
            <person name="Witsenboer H."/>
            <person name="Zhao S."/>
            <person name="Li Z."/>
            <person name="Zhang A."/>
            <person name="Wang D."/>
            <person name="Liang C."/>
        </authorList>
    </citation>
    <scope>NUCLEOTIDE SEQUENCE [LARGE SCALE GENOMIC DNA]</scope>
    <source>
        <strain evidence="2">cv. G1812</strain>
    </source>
</reference>
<keyword evidence="3" id="KW-1185">Reference proteome</keyword>
<accession>A0A8R7UNA4</accession>
<reference evidence="3" key="1">
    <citation type="journal article" date="2013" name="Nature">
        <title>Draft genome of the wheat A-genome progenitor Triticum urartu.</title>
        <authorList>
            <person name="Ling H.Q."/>
            <person name="Zhao S."/>
            <person name="Liu D."/>
            <person name="Wang J."/>
            <person name="Sun H."/>
            <person name="Zhang C."/>
            <person name="Fan H."/>
            <person name="Li D."/>
            <person name="Dong L."/>
            <person name="Tao Y."/>
            <person name="Gao C."/>
            <person name="Wu H."/>
            <person name="Li Y."/>
            <person name="Cui Y."/>
            <person name="Guo X."/>
            <person name="Zheng S."/>
            <person name="Wang B."/>
            <person name="Yu K."/>
            <person name="Liang Q."/>
            <person name="Yang W."/>
            <person name="Lou X."/>
            <person name="Chen J."/>
            <person name="Feng M."/>
            <person name="Jian J."/>
            <person name="Zhang X."/>
            <person name="Luo G."/>
            <person name="Jiang Y."/>
            <person name="Liu J."/>
            <person name="Wang Z."/>
            <person name="Sha Y."/>
            <person name="Zhang B."/>
            <person name="Wu H."/>
            <person name="Tang D."/>
            <person name="Shen Q."/>
            <person name="Xue P."/>
            <person name="Zou S."/>
            <person name="Wang X."/>
            <person name="Liu X."/>
            <person name="Wang F."/>
            <person name="Yang Y."/>
            <person name="An X."/>
            <person name="Dong Z."/>
            <person name="Zhang K."/>
            <person name="Zhang X."/>
            <person name="Luo M.C."/>
            <person name="Dvorak J."/>
            <person name="Tong Y."/>
            <person name="Wang J."/>
            <person name="Yang H."/>
            <person name="Li Z."/>
            <person name="Wang D."/>
            <person name="Zhang A."/>
            <person name="Wang J."/>
        </authorList>
    </citation>
    <scope>NUCLEOTIDE SEQUENCE</scope>
    <source>
        <strain evidence="3">cv. G1812</strain>
    </source>
</reference>
<organism evidence="2 3">
    <name type="scientific">Triticum urartu</name>
    <name type="common">Red wild einkorn</name>
    <name type="synonym">Crithodium urartu</name>
    <dbReference type="NCBI Taxonomy" id="4572"/>
    <lineage>
        <taxon>Eukaryota</taxon>
        <taxon>Viridiplantae</taxon>
        <taxon>Streptophyta</taxon>
        <taxon>Embryophyta</taxon>
        <taxon>Tracheophyta</taxon>
        <taxon>Spermatophyta</taxon>
        <taxon>Magnoliopsida</taxon>
        <taxon>Liliopsida</taxon>
        <taxon>Poales</taxon>
        <taxon>Poaceae</taxon>
        <taxon>BOP clade</taxon>
        <taxon>Pooideae</taxon>
        <taxon>Triticodae</taxon>
        <taxon>Triticeae</taxon>
        <taxon>Triticinae</taxon>
        <taxon>Triticum</taxon>
    </lineage>
</organism>
<dbReference type="EnsemblPlants" id="TuG1812G0600000656.01.T01">
    <property type="protein sequence ID" value="TuG1812G0600000656.01.T01"/>
    <property type="gene ID" value="TuG1812G0600000656.01"/>
</dbReference>
<evidence type="ECO:0000259" key="1">
    <source>
        <dbReference type="Pfam" id="PF13976"/>
    </source>
</evidence>
<evidence type="ECO:0000313" key="3">
    <source>
        <dbReference type="Proteomes" id="UP000015106"/>
    </source>
</evidence>
<dbReference type="Proteomes" id="UP000015106">
    <property type="component" value="Chromosome 6"/>
</dbReference>
<reference evidence="2" key="3">
    <citation type="submission" date="2022-06" db="UniProtKB">
        <authorList>
            <consortium name="EnsemblPlants"/>
        </authorList>
    </citation>
    <scope>IDENTIFICATION</scope>
</reference>
<dbReference type="Pfam" id="PF13976">
    <property type="entry name" value="gag_pre-integrs"/>
    <property type="match status" value="1"/>
</dbReference>
<protein>
    <recommendedName>
        <fullName evidence="1">GAG-pre-integrase domain-containing protein</fullName>
    </recommendedName>
</protein>
<feature type="domain" description="GAG-pre-integrase" evidence="1">
    <location>
        <begin position="95"/>
        <end position="154"/>
    </location>
</feature>
<evidence type="ECO:0000313" key="2">
    <source>
        <dbReference type="EnsemblPlants" id="TuG1812G0600000656.01.T01"/>
    </source>
</evidence>
<proteinExistence type="predicted"/>